<organism evidence="3 4">
    <name type="scientific">Gordonia pseudamarae</name>
    <dbReference type="NCBI Taxonomy" id="2831662"/>
    <lineage>
        <taxon>Bacteria</taxon>
        <taxon>Bacillati</taxon>
        <taxon>Actinomycetota</taxon>
        <taxon>Actinomycetes</taxon>
        <taxon>Mycobacteriales</taxon>
        <taxon>Gordoniaceae</taxon>
        <taxon>Gordonia</taxon>
    </lineage>
</organism>
<comment type="similarity">
    <text evidence="1">Belongs to the UPF0213 family.</text>
</comment>
<evidence type="ECO:0000259" key="2">
    <source>
        <dbReference type="PROSITE" id="PS50164"/>
    </source>
</evidence>
<dbReference type="Proteomes" id="UP001059836">
    <property type="component" value="Chromosome"/>
</dbReference>
<dbReference type="Gene3D" id="3.40.1440.10">
    <property type="entry name" value="GIY-YIG endonuclease"/>
    <property type="match status" value="1"/>
</dbReference>
<reference evidence="3" key="1">
    <citation type="journal article" date="2021" name="Nat. Microbiol.">
        <title>Cocultivation of an ultrasmall environmental parasitic bacterium with lytic ability against bacteria associated with wastewater foams.</title>
        <authorList>
            <person name="Batinovic S."/>
            <person name="Rose J.J.A."/>
            <person name="Ratcliffe J."/>
            <person name="Seviour R.J."/>
            <person name="Petrovski S."/>
        </authorList>
    </citation>
    <scope>NUCLEOTIDE SEQUENCE</scope>
    <source>
        <strain evidence="3">CON9</strain>
    </source>
</reference>
<evidence type="ECO:0000256" key="1">
    <source>
        <dbReference type="ARBA" id="ARBA00007435"/>
    </source>
</evidence>
<proteinExistence type="inferred from homology"/>
<sequence>MAHMYILECRDGTPYVGSTRNLEHRLQQHAAGKGAEYTRRRLPVTLRWAAETDSVAEVYAWEKRVQGWSRKKREALMLGDFELISELSRRRTGKPRTTDT</sequence>
<feature type="domain" description="GIY-YIG" evidence="2">
    <location>
        <begin position="1"/>
        <end position="75"/>
    </location>
</feature>
<evidence type="ECO:0000313" key="3">
    <source>
        <dbReference type="EMBL" id="QHN37268.1"/>
    </source>
</evidence>
<dbReference type="CDD" id="cd10456">
    <property type="entry name" value="GIY-YIG_UPF0213"/>
    <property type="match status" value="1"/>
</dbReference>
<dbReference type="InterPro" id="IPR000305">
    <property type="entry name" value="GIY-YIG_endonuc"/>
</dbReference>
<dbReference type="PANTHER" id="PTHR34477:SF1">
    <property type="entry name" value="UPF0213 PROTEIN YHBQ"/>
    <property type="match status" value="1"/>
</dbReference>
<dbReference type="EMBL" id="CP045809">
    <property type="protein sequence ID" value="QHN37268.1"/>
    <property type="molecule type" value="Genomic_DNA"/>
</dbReference>
<dbReference type="PROSITE" id="PS50164">
    <property type="entry name" value="GIY_YIG"/>
    <property type="match status" value="1"/>
</dbReference>
<dbReference type="Pfam" id="PF01541">
    <property type="entry name" value="GIY-YIG"/>
    <property type="match status" value="1"/>
</dbReference>
<dbReference type="InterPro" id="IPR050190">
    <property type="entry name" value="UPF0213_domain"/>
</dbReference>
<dbReference type="PANTHER" id="PTHR34477">
    <property type="entry name" value="UPF0213 PROTEIN YHBQ"/>
    <property type="match status" value="1"/>
</dbReference>
<protein>
    <submittedName>
        <fullName evidence="3">GIY-YIG nuclease family protein</fullName>
    </submittedName>
</protein>
<name>A0ABX6IMV5_9ACTN</name>
<accession>A0ABX6IMV5</accession>
<dbReference type="InterPro" id="IPR035901">
    <property type="entry name" value="GIY-YIG_endonuc_sf"/>
</dbReference>
<gene>
    <name evidence="3" type="ORF">GII31_01645</name>
</gene>
<dbReference type="SUPFAM" id="SSF82771">
    <property type="entry name" value="GIY-YIG endonuclease"/>
    <property type="match status" value="1"/>
</dbReference>
<keyword evidence="4" id="KW-1185">Reference proteome</keyword>
<evidence type="ECO:0000313" key="4">
    <source>
        <dbReference type="Proteomes" id="UP001059836"/>
    </source>
</evidence>